<dbReference type="RefSeq" id="WP_184497490.1">
    <property type="nucleotide sequence ID" value="NZ_JACIJO010000003.1"/>
</dbReference>
<dbReference type="GO" id="GO:0008236">
    <property type="term" value="F:serine-type peptidase activity"/>
    <property type="evidence" value="ECO:0007669"/>
    <property type="project" value="InterPro"/>
</dbReference>
<dbReference type="Proteomes" id="UP000588604">
    <property type="component" value="Unassembled WGS sequence"/>
</dbReference>
<keyword evidence="3" id="KW-0645">Protease</keyword>
<feature type="chain" id="PRO_5032477912" evidence="1">
    <location>
        <begin position="21"/>
        <end position="551"/>
    </location>
</feature>
<gene>
    <name evidence="3" type="ORF">FHS59_004120</name>
</gene>
<keyword evidence="4" id="KW-1185">Reference proteome</keyword>
<dbReference type="AlphaFoldDB" id="A0A841MSG1"/>
<sequence>MKRPLLIFFTLLLSLQVGFAQTILSETEKLASTGRIWGFLKYYHPNVAKGEFNWDEELFTVLPKIKAAKTKEELSQVYLGWIESLGKIGACKKCDLEQNTEYFDQNFDLSWLDNNQVFTAELSEMLRYIEQNRHQGKKYYVSAGKGAKNFLVTNENEYKDFDWSNENLRLLSLFRYWNYVEYFSPYKYQTDKDWDEILSTMIPKFLNPETERDFYMASLELIVSLNDGHASFYNVKTNNFIWRYRIPAGFMIIDDKAVITNFYNDSLANLDDLRIGDAVTKIDGRSVNAIFDEQEKYITGSNLAKKKASWHSTIFNGPSDAVEIEFIRNNETSTKFISRYLLNDLEIKPRKGEKFKTLQGNMGYINAGLIKINDVEIFMEEFKNTDAIIIDIRTYPSSSFYQTLSKYINSTGNSFYKSIYPDLNYPGKFIWTEGSKSFSSKELKYKGKVILLTNENAISHAEFTIMCLQSGDNVTTIGSQTSGADGNVSVFKMVDGYKTGISGIGIFYPDGTETQRKGVKIDIKVNPTIDGIAAGRDEILEKALEFINKHD</sequence>
<accession>A0A841MSG1</accession>
<dbReference type="Gene3D" id="3.30.750.44">
    <property type="match status" value="1"/>
</dbReference>
<dbReference type="SMART" id="SM00245">
    <property type="entry name" value="TSPc"/>
    <property type="match status" value="1"/>
</dbReference>
<protein>
    <submittedName>
        <fullName evidence="3">C-terminal processing protease CtpA/Prc</fullName>
    </submittedName>
</protein>
<evidence type="ECO:0000313" key="4">
    <source>
        <dbReference type="Proteomes" id="UP000588604"/>
    </source>
</evidence>
<evidence type="ECO:0000259" key="2">
    <source>
        <dbReference type="SMART" id="SM00245"/>
    </source>
</evidence>
<name>A0A841MSG1_9BACT</name>
<dbReference type="GO" id="GO:0006508">
    <property type="term" value="P:proteolysis"/>
    <property type="evidence" value="ECO:0007669"/>
    <property type="project" value="UniProtKB-KW"/>
</dbReference>
<keyword evidence="1" id="KW-0732">Signal</keyword>
<feature type="domain" description="Tail specific protease" evidence="2">
    <location>
        <begin position="334"/>
        <end position="526"/>
    </location>
</feature>
<proteinExistence type="predicted"/>
<evidence type="ECO:0000313" key="3">
    <source>
        <dbReference type="EMBL" id="MBB6328477.1"/>
    </source>
</evidence>
<dbReference type="InterPro" id="IPR036034">
    <property type="entry name" value="PDZ_sf"/>
</dbReference>
<dbReference type="EMBL" id="JACIJO010000003">
    <property type="protein sequence ID" value="MBB6328477.1"/>
    <property type="molecule type" value="Genomic_DNA"/>
</dbReference>
<comment type="caution">
    <text evidence="3">The sequence shown here is derived from an EMBL/GenBank/DDBJ whole genome shotgun (WGS) entry which is preliminary data.</text>
</comment>
<keyword evidence="3" id="KW-0378">Hydrolase</keyword>
<dbReference type="SUPFAM" id="SSF52096">
    <property type="entry name" value="ClpP/crotonase"/>
    <property type="match status" value="1"/>
</dbReference>
<dbReference type="InterPro" id="IPR005151">
    <property type="entry name" value="Tail-specific_protease"/>
</dbReference>
<dbReference type="InterPro" id="IPR029045">
    <property type="entry name" value="ClpP/crotonase-like_dom_sf"/>
</dbReference>
<reference evidence="3 4" key="1">
    <citation type="submission" date="2020-08" db="EMBL/GenBank/DDBJ databases">
        <title>Genomic Encyclopedia of Type Strains, Phase IV (KMG-IV): sequencing the most valuable type-strain genomes for metagenomic binning, comparative biology and taxonomic classification.</title>
        <authorList>
            <person name="Goeker M."/>
        </authorList>
    </citation>
    <scope>NUCLEOTIDE SEQUENCE [LARGE SCALE GENOMIC DNA]</scope>
    <source>
        <strain evidence="3 4">DSM 102044</strain>
    </source>
</reference>
<dbReference type="Gene3D" id="3.90.226.10">
    <property type="entry name" value="2-enoyl-CoA Hydratase, Chain A, domain 1"/>
    <property type="match status" value="1"/>
</dbReference>
<dbReference type="Gene3D" id="2.30.42.10">
    <property type="match status" value="1"/>
</dbReference>
<evidence type="ECO:0000256" key="1">
    <source>
        <dbReference type="SAM" id="SignalP"/>
    </source>
</evidence>
<dbReference type="SUPFAM" id="SSF50156">
    <property type="entry name" value="PDZ domain-like"/>
    <property type="match status" value="1"/>
</dbReference>
<feature type="signal peptide" evidence="1">
    <location>
        <begin position="1"/>
        <end position="20"/>
    </location>
</feature>
<dbReference type="Pfam" id="PF03572">
    <property type="entry name" value="Peptidase_S41"/>
    <property type="match status" value="1"/>
</dbReference>
<organism evidence="3 4">
    <name type="scientific">Algoriphagus iocasae</name>
    <dbReference type="NCBI Taxonomy" id="1836499"/>
    <lineage>
        <taxon>Bacteria</taxon>
        <taxon>Pseudomonadati</taxon>
        <taxon>Bacteroidota</taxon>
        <taxon>Cytophagia</taxon>
        <taxon>Cytophagales</taxon>
        <taxon>Cyclobacteriaceae</taxon>
        <taxon>Algoriphagus</taxon>
    </lineage>
</organism>